<dbReference type="AlphaFoldDB" id="A0AAE0IW23"/>
<dbReference type="PANTHER" id="PTHR17985:SF8">
    <property type="entry name" value="TRANSPORT AND GOLGI ORGANIZATION PROTEIN 2 HOMOLOG"/>
    <property type="match status" value="1"/>
</dbReference>
<accession>A0AAE0IW23</accession>
<proteinExistence type="predicted"/>
<evidence type="ECO:0000313" key="2">
    <source>
        <dbReference type="Proteomes" id="UP001286456"/>
    </source>
</evidence>
<dbReference type="InterPro" id="IPR008551">
    <property type="entry name" value="TANGO2"/>
</dbReference>
<dbReference type="GO" id="GO:0009306">
    <property type="term" value="P:protein secretion"/>
    <property type="evidence" value="ECO:0007669"/>
    <property type="project" value="TreeGrafter"/>
</dbReference>
<comment type="caution">
    <text evidence="1">The sequence shown here is derived from an EMBL/GenBank/DDBJ whole genome shotgun (WGS) entry which is preliminary data.</text>
</comment>
<dbReference type="Pfam" id="PF05742">
    <property type="entry name" value="TANGO2"/>
    <property type="match status" value="1"/>
</dbReference>
<gene>
    <name evidence="1" type="ORF">B0T19DRAFT_98019</name>
</gene>
<dbReference type="EMBL" id="JAUEPO010000002">
    <property type="protein sequence ID" value="KAK3332204.1"/>
    <property type="molecule type" value="Genomic_DNA"/>
</dbReference>
<sequence>MCIVLLTTSHPDYALIAIDNRDEYILRPTSKPHWWAPKGADVETSPVKILSSRDLQRDEQGTWLGITNYGNFAVLTNYREMEVENAWHPPIHGTRSRGGMVTRWLAADPSQTTDQFVRTMLEGGEVKGVGGFSLICGKLRKKPGHRAIEPLAIISNRADKVDKVPRICGGGEGDSVYGLSNAIYVDSDEDPENETWDKVKLGRAFLKETIDKATQERFTEDQLVDALFEVLSQDTFPGDHGIDLDDAIPLLQKSVFIPAIGGEKHQQEFVQAQAHAPTPKELKQDNQPNGFEAGLYGTQRQTIILVDWSGKVTYRERALYDAHGNPVPVPTGDHIETFQIRDFGVETPSFL</sequence>
<evidence type="ECO:0000313" key="1">
    <source>
        <dbReference type="EMBL" id="KAK3332204.1"/>
    </source>
</evidence>
<dbReference type="PANTHER" id="PTHR17985">
    <property type="entry name" value="SER/THR-RICH PROTEIN T10 IN DGCR REGION"/>
    <property type="match status" value="1"/>
</dbReference>
<dbReference type="GO" id="GO:0005794">
    <property type="term" value="C:Golgi apparatus"/>
    <property type="evidence" value="ECO:0007669"/>
    <property type="project" value="TreeGrafter"/>
</dbReference>
<reference evidence="1" key="2">
    <citation type="submission" date="2023-06" db="EMBL/GenBank/DDBJ databases">
        <authorList>
            <consortium name="Lawrence Berkeley National Laboratory"/>
            <person name="Haridas S."/>
            <person name="Hensen N."/>
            <person name="Bonometti L."/>
            <person name="Westerberg I."/>
            <person name="Brannstrom I.O."/>
            <person name="Guillou S."/>
            <person name="Cros-Aarteil S."/>
            <person name="Calhoun S."/>
            <person name="Kuo A."/>
            <person name="Mondo S."/>
            <person name="Pangilinan J."/>
            <person name="Riley R."/>
            <person name="Labutti K."/>
            <person name="Andreopoulos B."/>
            <person name="Lipzen A."/>
            <person name="Chen C."/>
            <person name="Yanf M."/>
            <person name="Daum C."/>
            <person name="Ng V."/>
            <person name="Clum A."/>
            <person name="Steindorff A."/>
            <person name="Ohm R."/>
            <person name="Martin F."/>
            <person name="Silar P."/>
            <person name="Natvig D."/>
            <person name="Lalanne C."/>
            <person name="Gautier V."/>
            <person name="Ament-Velasquez S.L."/>
            <person name="Kruys A."/>
            <person name="Hutchinson M.I."/>
            <person name="Powell A.J."/>
            <person name="Barry K."/>
            <person name="Miller A.N."/>
            <person name="Grigoriev I.V."/>
            <person name="Debuchy R."/>
            <person name="Gladieux P."/>
            <person name="Thoren M.H."/>
            <person name="Johannesson H."/>
        </authorList>
    </citation>
    <scope>NUCLEOTIDE SEQUENCE</scope>
    <source>
        <strain evidence="1">SMH4131-1</strain>
    </source>
</reference>
<dbReference type="GO" id="GO:0007030">
    <property type="term" value="P:Golgi organization"/>
    <property type="evidence" value="ECO:0007669"/>
    <property type="project" value="TreeGrafter"/>
</dbReference>
<keyword evidence="2" id="KW-1185">Reference proteome</keyword>
<name>A0AAE0IW23_9PEZI</name>
<organism evidence="1 2">
    <name type="scientific">Cercophora scortea</name>
    <dbReference type="NCBI Taxonomy" id="314031"/>
    <lineage>
        <taxon>Eukaryota</taxon>
        <taxon>Fungi</taxon>
        <taxon>Dikarya</taxon>
        <taxon>Ascomycota</taxon>
        <taxon>Pezizomycotina</taxon>
        <taxon>Sordariomycetes</taxon>
        <taxon>Sordariomycetidae</taxon>
        <taxon>Sordariales</taxon>
        <taxon>Lasiosphaeriaceae</taxon>
        <taxon>Cercophora</taxon>
    </lineage>
</organism>
<dbReference type="Proteomes" id="UP001286456">
    <property type="component" value="Unassembled WGS sequence"/>
</dbReference>
<reference evidence="1" key="1">
    <citation type="journal article" date="2023" name="Mol. Phylogenet. Evol.">
        <title>Genome-scale phylogeny and comparative genomics of the fungal order Sordariales.</title>
        <authorList>
            <person name="Hensen N."/>
            <person name="Bonometti L."/>
            <person name="Westerberg I."/>
            <person name="Brannstrom I.O."/>
            <person name="Guillou S."/>
            <person name="Cros-Aarteil S."/>
            <person name="Calhoun S."/>
            <person name="Haridas S."/>
            <person name="Kuo A."/>
            <person name="Mondo S."/>
            <person name="Pangilinan J."/>
            <person name="Riley R."/>
            <person name="LaButti K."/>
            <person name="Andreopoulos B."/>
            <person name="Lipzen A."/>
            <person name="Chen C."/>
            <person name="Yan M."/>
            <person name="Daum C."/>
            <person name="Ng V."/>
            <person name="Clum A."/>
            <person name="Steindorff A."/>
            <person name="Ohm R.A."/>
            <person name="Martin F."/>
            <person name="Silar P."/>
            <person name="Natvig D.O."/>
            <person name="Lalanne C."/>
            <person name="Gautier V."/>
            <person name="Ament-Velasquez S.L."/>
            <person name="Kruys A."/>
            <person name="Hutchinson M.I."/>
            <person name="Powell A.J."/>
            <person name="Barry K."/>
            <person name="Miller A.N."/>
            <person name="Grigoriev I.V."/>
            <person name="Debuchy R."/>
            <person name="Gladieux P."/>
            <person name="Hiltunen Thoren M."/>
            <person name="Johannesson H."/>
        </authorList>
    </citation>
    <scope>NUCLEOTIDE SEQUENCE</scope>
    <source>
        <strain evidence="1">SMH4131-1</strain>
    </source>
</reference>
<protein>
    <submittedName>
        <fullName evidence="1">NRDE protein-domain-containing protein</fullName>
    </submittedName>
</protein>